<organism evidence="1 2">
    <name type="scientific">Lactuca saligna</name>
    <name type="common">Willowleaf lettuce</name>
    <dbReference type="NCBI Taxonomy" id="75948"/>
    <lineage>
        <taxon>Eukaryota</taxon>
        <taxon>Viridiplantae</taxon>
        <taxon>Streptophyta</taxon>
        <taxon>Embryophyta</taxon>
        <taxon>Tracheophyta</taxon>
        <taxon>Spermatophyta</taxon>
        <taxon>Magnoliopsida</taxon>
        <taxon>eudicotyledons</taxon>
        <taxon>Gunneridae</taxon>
        <taxon>Pentapetalae</taxon>
        <taxon>asterids</taxon>
        <taxon>campanulids</taxon>
        <taxon>Asterales</taxon>
        <taxon>Asteraceae</taxon>
        <taxon>Cichorioideae</taxon>
        <taxon>Cichorieae</taxon>
        <taxon>Lactucinae</taxon>
        <taxon>Lactuca</taxon>
    </lineage>
</organism>
<dbReference type="EMBL" id="OX465079">
    <property type="protein sequence ID" value="CAI9276974.1"/>
    <property type="molecule type" value="Genomic_DNA"/>
</dbReference>
<reference evidence="1" key="1">
    <citation type="submission" date="2023-04" db="EMBL/GenBank/DDBJ databases">
        <authorList>
            <person name="Vijverberg K."/>
            <person name="Xiong W."/>
            <person name="Schranz E."/>
        </authorList>
    </citation>
    <scope>NUCLEOTIDE SEQUENCE</scope>
</reference>
<dbReference type="AlphaFoldDB" id="A0AA35YN13"/>
<gene>
    <name evidence="1" type="ORF">LSALG_LOCUS16928</name>
</gene>
<name>A0AA35YN13_LACSI</name>
<accession>A0AA35YN13</accession>
<protein>
    <submittedName>
        <fullName evidence="1">Uncharacterized protein</fullName>
    </submittedName>
</protein>
<evidence type="ECO:0000313" key="1">
    <source>
        <dbReference type="EMBL" id="CAI9276974.1"/>
    </source>
</evidence>
<keyword evidence="2" id="KW-1185">Reference proteome</keyword>
<evidence type="ECO:0000313" key="2">
    <source>
        <dbReference type="Proteomes" id="UP001177003"/>
    </source>
</evidence>
<proteinExistence type="predicted"/>
<sequence>MKKLLIYPSNFNLCLIELQEEAALAIK</sequence>
<dbReference type="Proteomes" id="UP001177003">
    <property type="component" value="Chromosome 3"/>
</dbReference>